<organism evidence="2 3">
    <name type="scientific">Ambrosia artemisiifolia</name>
    <name type="common">Common ragweed</name>
    <dbReference type="NCBI Taxonomy" id="4212"/>
    <lineage>
        <taxon>Eukaryota</taxon>
        <taxon>Viridiplantae</taxon>
        <taxon>Streptophyta</taxon>
        <taxon>Embryophyta</taxon>
        <taxon>Tracheophyta</taxon>
        <taxon>Spermatophyta</taxon>
        <taxon>Magnoliopsida</taxon>
        <taxon>eudicotyledons</taxon>
        <taxon>Gunneridae</taxon>
        <taxon>Pentapetalae</taxon>
        <taxon>asterids</taxon>
        <taxon>campanulids</taxon>
        <taxon>Asterales</taxon>
        <taxon>Asteraceae</taxon>
        <taxon>Asteroideae</taxon>
        <taxon>Heliantheae alliance</taxon>
        <taxon>Heliantheae</taxon>
        <taxon>Ambrosia</taxon>
    </lineage>
</organism>
<comment type="caution">
    <text evidence="2">The sequence shown here is derived from an EMBL/GenBank/DDBJ whole genome shotgun (WGS) entry which is preliminary data.</text>
</comment>
<evidence type="ECO:0000313" key="2">
    <source>
        <dbReference type="EMBL" id="KAI7724782.1"/>
    </source>
</evidence>
<gene>
    <name evidence="2" type="ORF">M8C21_031207</name>
</gene>
<dbReference type="EMBL" id="JAMZMK010012160">
    <property type="protein sequence ID" value="KAI7724782.1"/>
    <property type="molecule type" value="Genomic_DNA"/>
</dbReference>
<protein>
    <submittedName>
        <fullName evidence="2">Uncharacterized protein</fullName>
    </submittedName>
</protein>
<evidence type="ECO:0000256" key="1">
    <source>
        <dbReference type="SAM" id="MobiDB-lite"/>
    </source>
</evidence>
<keyword evidence="3" id="KW-1185">Reference proteome</keyword>
<reference evidence="2" key="1">
    <citation type="submission" date="2022-06" db="EMBL/GenBank/DDBJ databases">
        <title>Uncovering the hologenomic basis of an extraordinary plant invasion.</title>
        <authorList>
            <person name="Bieker V.C."/>
            <person name="Martin M.D."/>
            <person name="Gilbert T."/>
            <person name="Hodgins K."/>
            <person name="Battlay P."/>
            <person name="Petersen B."/>
            <person name="Wilson J."/>
        </authorList>
    </citation>
    <scope>NUCLEOTIDE SEQUENCE</scope>
    <source>
        <strain evidence="2">AA19_3_7</strain>
        <tissue evidence="2">Leaf</tissue>
    </source>
</reference>
<evidence type="ECO:0000313" key="3">
    <source>
        <dbReference type="Proteomes" id="UP001206925"/>
    </source>
</evidence>
<accession>A0AAD5G1N1</accession>
<dbReference type="Proteomes" id="UP001206925">
    <property type="component" value="Unassembled WGS sequence"/>
</dbReference>
<feature type="non-terminal residue" evidence="2">
    <location>
        <position position="1"/>
    </location>
</feature>
<proteinExistence type="predicted"/>
<feature type="region of interest" description="Disordered" evidence="1">
    <location>
        <begin position="83"/>
        <end position="109"/>
    </location>
</feature>
<name>A0AAD5G1N1_AMBAR</name>
<feature type="non-terminal residue" evidence="2">
    <location>
        <position position="197"/>
    </location>
</feature>
<dbReference type="AlphaFoldDB" id="A0AAD5G1N1"/>
<sequence length="197" mass="22415">IFLFTKPPTSSHLPLPSSTILTTNHHHPKPVHRKPDTTAGLHNQFPTSNLCSPKPKPYLLPTLLFDHNLHRLHILQTKTHLLLQSTPSPPHSNHPRQSPSFPEDSATNISPNVVVPPSGHLPRQHDNYELLVRDRGEKGGLCGGVMVVLRQRRRCERSDYYGVVFTSTQRLHRLSHQKLLDNVEPRRIRSTINLRAK</sequence>
<feature type="compositionally biased region" description="Polar residues" evidence="1">
    <location>
        <begin position="95"/>
        <end position="109"/>
    </location>
</feature>